<feature type="compositionally biased region" description="Low complexity" evidence="9">
    <location>
        <begin position="169"/>
        <end position="196"/>
    </location>
</feature>
<keyword evidence="6" id="KW-0472">Membrane</keyword>
<dbReference type="GO" id="GO:0001953">
    <property type="term" value="P:negative regulation of cell-matrix adhesion"/>
    <property type="evidence" value="ECO:0007669"/>
    <property type="project" value="TreeGrafter"/>
</dbReference>
<dbReference type="Pfam" id="PF02014">
    <property type="entry name" value="Reeler"/>
    <property type="match status" value="1"/>
</dbReference>
<dbReference type="InterPro" id="IPR026184">
    <property type="entry name" value="PLET1"/>
</dbReference>
<dbReference type="GO" id="GO:0030335">
    <property type="term" value="P:positive regulation of cell migration"/>
    <property type="evidence" value="ECO:0007669"/>
    <property type="project" value="TreeGrafter"/>
</dbReference>
<keyword evidence="4 10" id="KW-0732">Signal</keyword>
<evidence type="ECO:0000256" key="9">
    <source>
        <dbReference type="SAM" id="MobiDB-lite"/>
    </source>
</evidence>
<dbReference type="AlphaFoldDB" id="A0AAV7TGM1"/>
<comment type="function">
    <text evidence="8">Modulates leading keratinocyte migration and cellular adhesion to matrix proteins during a wound-healing response and promotes wound repair. May play a role during trichilemmal differentiation of the hair follicle.</text>
</comment>
<evidence type="ECO:0000256" key="7">
    <source>
        <dbReference type="ARBA" id="ARBA00023180"/>
    </source>
</evidence>
<accession>A0AAV7TGM1</accession>
<evidence type="ECO:0000313" key="12">
    <source>
        <dbReference type="EMBL" id="KAJ1175558.1"/>
    </source>
</evidence>
<sequence length="234" mass="24222">MAAPTICALLFVIGVLVTPVRLQSDPCDKTNPTTTGVPFNLTVAPITYLTNASYTVTVAGVTNFTTVLLQAVDSNTAMTLGIWSGVSGAISCNNSFLSNSSSMSFTATWTSPGTTESVEIRAYIKEGNTLYMTKQALLRVSSTAAPQSSNTTGSLNITTFTNAPGSNQTATSPSTGNSTSSSASTVTQRSSAVTVTQPTSTTKNGSEKSSYSSSIVIAAFQVVFLLFVNGQQTS</sequence>
<keyword evidence="3" id="KW-1003">Cell membrane</keyword>
<dbReference type="GO" id="GO:0009897">
    <property type="term" value="C:external side of plasma membrane"/>
    <property type="evidence" value="ECO:0007669"/>
    <property type="project" value="TreeGrafter"/>
</dbReference>
<evidence type="ECO:0000256" key="10">
    <source>
        <dbReference type="SAM" id="SignalP"/>
    </source>
</evidence>
<dbReference type="GO" id="GO:0030154">
    <property type="term" value="P:cell differentiation"/>
    <property type="evidence" value="ECO:0007669"/>
    <property type="project" value="UniProtKB-KW"/>
</dbReference>
<reference evidence="12" key="1">
    <citation type="journal article" date="2022" name="bioRxiv">
        <title>Sequencing and chromosome-scale assembly of the giantPleurodeles waltlgenome.</title>
        <authorList>
            <person name="Brown T."/>
            <person name="Elewa A."/>
            <person name="Iarovenko S."/>
            <person name="Subramanian E."/>
            <person name="Araus A.J."/>
            <person name="Petzold A."/>
            <person name="Susuki M."/>
            <person name="Suzuki K.-i.T."/>
            <person name="Hayashi T."/>
            <person name="Toyoda A."/>
            <person name="Oliveira C."/>
            <person name="Osipova E."/>
            <person name="Leigh N.D."/>
            <person name="Simon A."/>
            <person name="Yun M.H."/>
        </authorList>
    </citation>
    <scope>NUCLEOTIDE SEQUENCE</scope>
    <source>
        <strain evidence="12">20211129_DDA</strain>
        <tissue evidence="12">Liver</tissue>
    </source>
</reference>
<name>A0AAV7TGM1_PLEWA</name>
<evidence type="ECO:0000256" key="3">
    <source>
        <dbReference type="ARBA" id="ARBA00022475"/>
    </source>
</evidence>
<evidence type="ECO:0000256" key="4">
    <source>
        <dbReference type="ARBA" id="ARBA00022729"/>
    </source>
</evidence>
<dbReference type="InterPro" id="IPR002861">
    <property type="entry name" value="Reeler_dom"/>
</dbReference>
<feature type="compositionally biased region" description="Polar residues" evidence="9">
    <location>
        <begin position="145"/>
        <end position="168"/>
    </location>
</feature>
<comment type="subcellular location">
    <subcellularLocation>
        <location evidence="1">Apical cell membrane</location>
    </subcellularLocation>
</comment>
<gene>
    <name evidence="12" type="ORF">NDU88_000845</name>
</gene>
<dbReference type="PANTHER" id="PTHR22527:SF2">
    <property type="entry name" value="PLACENTA-EXPRESSED TRANSCRIPT 1 PROTEIN"/>
    <property type="match status" value="1"/>
</dbReference>
<keyword evidence="5" id="KW-0221">Differentiation</keyword>
<feature type="signal peptide" evidence="10">
    <location>
        <begin position="1"/>
        <end position="22"/>
    </location>
</feature>
<evidence type="ECO:0000256" key="2">
    <source>
        <dbReference type="ARBA" id="ARBA00014036"/>
    </source>
</evidence>
<evidence type="ECO:0000313" key="13">
    <source>
        <dbReference type="Proteomes" id="UP001066276"/>
    </source>
</evidence>
<keyword evidence="13" id="KW-1185">Reference proteome</keyword>
<comment type="caution">
    <text evidence="12">The sequence shown here is derived from an EMBL/GenBank/DDBJ whole genome shotgun (WGS) entry which is preliminary data.</text>
</comment>
<protein>
    <recommendedName>
        <fullName evidence="2">Placenta-expressed transcript 1 protein</fullName>
    </recommendedName>
</protein>
<feature type="domain" description="Reelin" evidence="11">
    <location>
        <begin position="31"/>
        <end position="129"/>
    </location>
</feature>
<organism evidence="12 13">
    <name type="scientific">Pleurodeles waltl</name>
    <name type="common">Iberian ribbed newt</name>
    <dbReference type="NCBI Taxonomy" id="8319"/>
    <lineage>
        <taxon>Eukaryota</taxon>
        <taxon>Metazoa</taxon>
        <taxon>Chordata</taxon>
        <taxon>Craniata</taxon>
        <taxon>Vertebrata</taxon>
        <taxon>Euteleostomi</taxon>
        <taxon>Amphibia</taxon>
        <taxon>Batrachia</taxon>
        <taxon>Caudata</taxon>
        <taxon>Salamandroidea</taxon>
        <taxon>Salamandridae</taxon>
        <taxon>Pleurodelinae</taxon>
        <taxon>Pleurodeles</taxon>
    </lineage>
</organism>
<evidence type="ECO:0000256" key="8">
    <source>
        <dbReference type="ARBA" id="ARBA00024756"/>
    </source>
</evidence>
<evidence type="ECO:0000256" key="1">
    <source>
        <dbReference type="ARBA" id="ARBA00004221"/>
    </source>
</evidence>
<evidence type="ECO:0000256" key="5">
    <source>
        <dbReference type="ARBA" id="ARBA00022782"/>
    </source>
</evidence>
<feature type="chain" id="PRO_5043552253" description="Placenta-expressed transcript 1 protein" evidence="10">
    <location>
        <begin position="23"/>
        <end position="234"/>
    </location>
</feature>
<dbReference type="GO" id="GO:0035313">
    <property type="term" value="P:wound healing, spreading of epidermal cells"/>
    <property type="evidence" value="ECO:0007669"/>
    <property type="project" value="TreeGrafter"/>
</dbReference>
<keyword evidence="7" id="KW-0325">Glycoprotein</keyword>
<proteinExistence type="predicted"/>
<dbReference type="GO" id="GO:0016324">
    <property type="term" value="C:apical plasma membrane"/>
    <property type="evidence" value="ECO:0007669"/>
    <property type="project" value="UniProtKB-SubCell"/>
</dbReference>
<feature type="region of interest" description="Disordered" evidence="9">
    <location>
        <begin position="145"/>
        <end position="208"/>
    </location>
</feature>
<dbReference type="EMBL" id="JANPWB010000006">
    <property type="protein sequence ID" value="KAJ1175558.1"/>
    <property type="molecule type" value="Genomic_DNA"/>
</dbReference>
<dbReference type="Proteomes" id="UP001066276">
    <property type="component" value="Chromosome 3_2"/>
</dbReference>
<evidence type="ECO:0000256" key="6">
    <source>
        <dbReference type="ARBA" id="ARBA00023136"/>
    </source>
</evidence>
<dbReference type="PANTHER" id="PTHR22527">
    <property type="entry name" value="PLACENTA-EXPRESSED TRANSCRIPT 1 PROTEIN"/>
    <property type="match status" value="1"/>
</dbReference>
<evidence type="ECO:0000259" key="11">
    <source>
        <dbReference type="Pfam" id="PF02014"/>
    </source>
</evidence>
<dbReference type="InterPro" id="IPR042307">
    <property type="entry name" value="Reeler_sf"/>
</dbReference>
<dbReference type="Gene3D" id="2.60.40.4060">
    <property type="entry name" value="Reeler domain"/>
    <property type="match status" value="1"/>
</dbReference>